<sequence length="210" mass="23071">MLLFTLCKRASRGLSFGSERYGSGNSAAVRGSEMSPAGADGSGSFANRFPMFPPMGKLNRRPRYKTSGFRTQIDPISQNASSGNLFFRCALIASRLPVTCCINTSVIVAQNRFPPMGNYFELGVGQFRIGDFGMRIVILRELPATERSQPTAYSLKPRANKASSDAAPPTLFQRAQQRTPTPANHRLRVASRSSSRQASHRDHLQSLNSR</sequence>
<feature type="region of interest" description="Disordered" evidence="1">
    <location>
        <begin position="148"/>
        <end position="210"/>
    </location>
</feature>
<dbReference type="Proteomes" id="UP000315750">
    <property type="component" value="Chromosome"/>
</dbReference>
<protein>
    <submittedName>
        <fullName evidence="2">Uncharacterized protein</fullName>
    </submittedName>
</protein>
<dbReference type="KEGG" id="amuc:Pan181_38760"/>
<organism evidence="2 3">
    <name type="scientific">Aeoliella mucimassa</name>
    <dbReference type="NCBI Taxonomy" id="2527972"/>
    <lineage>
        <taxon>Bacteria</taxon>
        <taxon>Pseudomonadati</taxon>
        <taxon>Planctomycetota</taxon>
        <taxon>Planctomycetia</taxon>
        <taxon>Pirellulales</taxon>
        <taxon>Lacipirellulaceae</taxon>
        <taxon>Aeoliella</taxon>
    </lineage>
</organism>
<gene>
    <name evidence="2" type="ORF">Pan181_38760</name>
</gene>
<evidence type="ECO:0000256" key="1">
    <source>
        <dbReference type="SAM" id="MobiDB-lite"/>
    </source>
</evidence>
<reference evidence="2 3" key="1">
    <citation type="submission" date="2019-02" db="EMBL/GenBank/DDBJ databases">
        <title>Deep-cultivation of Planctomycetes and their phenomic and genomic characterization uncovers novel biology.</title>
        <authorList>
            <person name="Wiegand S."/>
            <person name="Jogler M."/>
            <person name="Boedeker C."/>
            <person name="Pinto D."/>
            <person name="Vollmers J."/>
            <person name="Rivas-Marin E."/>
            <person name="Kohn T."/>
            <person name="Peeters S.H."/>
            <person name="Heuer A."/>
            <person name="Rast P."/>
            <person name="Oberbeckmann S."/>
            <person name="Bunk B."/>
            <person name="Jeske O."/>
            <person name="Meyerdierks A."/>
            <person name="Storesund J.E."/>
            <person name="Kallscheuer N."/>
            <person name="Luecker S."/>
            <person name="Lage O.M."/>
            <person name="Pohl T."/>
            <person name="Merkel B.J."/>
            <person name="Hornburger P."/>
            <person name="Mueller R.-W."/>
            <person name="Bruemmer F."/>
            <person name="Labrenz M."/>
            <person name="Spormann A.M."/>
            <person name="Op den Camp H."/>
            <person name="Overmann J."/>
            <person name="Amann R."/>
            <person name="Jetten M.S.M."/>
            <person name="Mascher T."/>
            <person name="Medema M.H."/>
            <person name="Devos D.P."/>
            <person name="Kaster A.-K."/>
            <person name="Ovreas L."/>
            <person name="Rohde M."/>
            <person name="Galperin M.Y."/>
            <person name="Jogler C."/>
        </authorList>
    </citation>
    <scope>NUCLEOTIDE SEQUENCE [LARGE SCALE GENOMIC DNA]</scope>
    <source>
        <strain evidence="2 3">Pan181</strain>
    </source>
</reference>
<accession>A0A518ASH8</accession>
<keyword evidence="3" id="KW-1185">Reference proteome</keyword>
<feature type="compositionally biased region" description="Polar residues" evidence="1">
    <location>
        <begin position="173"/>
        <end position="182"/>
    </location>
</feature>
<dbReference type="EMBL" id="CP036278">
    <property type="protein sequence ID" value="QDU57656.1"/>
    <property type="molecule type" value="Genomic_DNA"/>
</dbReference>
<name>A0A518ASH8_9BACT</name>
<dbReference type="AlphaFoldDB" id="A0A518ASH8"/>
<proteinExistence type="predicted"/>
<evidence type="ECO:0000313" key="2">
    <source>
        <dbReference type="EMBL" id="QDU57656.1"/>
    </source>
</evidence>
<evidence type="ECO:0000313" key="3">
    <source>
        <dbReference type="Proteomes" id="UP000315750"/>
    </source>
</evidence>